<feature type="non-terminal residue" evidence="1">
    <location>
        <position position="165"/>
    </location>
</feature>
<accession>D8QHU5</accession>
<dbReference type="InParanoid" id="D8QHU5"/>
<evidence type="ECO:0000313" key="2">
    <source>
        <dbReference type="Proteomes" id="UP000007431"/>
    </source>
</evidence>
<dbReference type="EMBL" id="GL377312">
    <property type="protein sequence ID" value="EFI92988.1"/>
    <property type="molecule type" value="Genomic_DNA"/>
</dbReference>
<dbReference type="Proteomes" id="UP000007431">
    <property type="component" value="Unassembled WGS sequence"/>
</dbReference>
<dbReference type="OrthoDB" id="10293319at2759"/>
<reference evidence="1 2" key="1">
    <citation type="journal article" date="2010" name="Nat. Biotechnol.">
        <title>Genome sequence of the model mushroom Schizophyllum commune.</title>
        <authorList>
            <person name="Ohm R.A."/>
            <person name="de Jong J.F."/>
            <person name="Lugones L.G."/>
            <person name="Aerts A."/>
            <person name="Kothe E."/>
            <person name="Stajich J.E."/>
            <person name="de Vries R.P."/>
            <person name="Record E."/>
            <person name="Levasseur A."/>
            <person name="Baker S.E."/>
            <person name="Bartholomew K.A."/>
            <person name="Coutinho P.M."/>
            <person name="Erdmann S."/>
            <person name="Fowler T.J."/>
            <person name="Gathman A.C."/>
            <person name="Lombard V."/>
            <person name="Henrissat B."/>
            <person name="Knabe N."/>
            <person name="Kuees U."/>
            <person name="Lilly W.W."/>
            <person name="Lindquist E."/>
            <person name="Lucas S."/>
            <person name="Magnuson J.K."/>
            <person name="Piumi F."/>
            <person name="Raudaskoski M."/>
            <person name="Salamov A."/>
            <person name="Schmutz J."/>
            <person name="Schwarze F.W.M.R."/>
            <person name="vanKuyk P.A."/>
            <person name="Horton J.S."/>
            <person name="Grigoriev I.V."/>
            <person name="Woesten H.A.B."/>
        </authorList>
    </citation>
    <scope>NUCLEOTIDE SEQUENCE [LARGE SCALE GENOMIC DNA]</scope>
    <source>
        <strain evidence="2">H4-8 / FGSC 9210</strain>
    </source>
</reference>
<dbReference type="GeneID" id="9597648"/>
<evidence type="ECO:0000313" key="1">
    <source>
        <dbReference type="EMBL" id="EFI92988.1"/>
    </source>
</evidence>
<organism evidence="2">
    <name type="scientific">Schizophyllum commune (strain H4-8 / FGSC 9210)</name>
    <name type="common">Split gill fungus</name>
    <dbReference type="NCBI Taxonomy" id="578458"/>
    <lineage>
        <taxon>Eukaryota</taxon>
        <taxon>Fungi</taxon>
        <taxon>Dikarya</taxon>
        <taxon>Basidiomycota</taxon>
        <taxon>Agaricomycotina</taxon>
        <taxon>Agaricomycetes</taxon>
        <taxon>Agaricomycetidae</taxon>
        <taxon>Agaricales</taxon>
        <taxon>Schizophyllaceae</taxon>
        <taxon>Schizophyllum</taxon>
    </lineage>
</organism>
<dbReference type="VEuPathDB" id="FungiDB:SCHCODRAFT_02641326"/>
<keyword evidence="2" id="KW-1185">Reference proteome</keyword>
<name>D8QHU5_SCHCM</name>
<proteinExistence type="predicted"/>
<sequence length="165" mass="19127">MVISITSDNKAVSVGLNTPQPSLKPMREFHYYVKNDVPSGIDITKPGTHKYRQRPPTYLFSYLMKPAMIYDSYRRSGQEEATVEATLAKYLAFVKEQIKLTWGNGVTKMKIEGEEWWMFYAVQSLRKEDILALDQEVRDGFRRVMAAPVDPMLIVYHHPRVRLPT</sequence>
<dbReference type="AlphaFoldDB" id="D8QHU5"/>
<dbReference type="HOGENOM" id="CLU_132227_0_0_1"/>
<dbReference type="KEGG" id="scm:SCHCO_02641326"/>
<protein>
    <submittedName>
        <fullName evidence="1">Uncharacterized protein</fullName>
    </submittedName>
</protein>
<gene>
    <name evidence="1" type="ORF">SCHCODRAFT_113441</name>
</gene>